<keyword evidence="3" id="KW-1185">Reference proteome</keyword>
<protein>
    <recommendedName>
        <fullName evidence="4">DUF192 domain-containing protein</fullName>
    </recommendedName>
</protein>
<dbReference type="InterPro" id="IPR003795">
    <property type="entry name" value="DUF192"/>
</dbReference>
<organism evidence="2 3">
    <name type="scientific">Rhizobium subbaraonis</name>
    <dbReference type="NCBI Taxonomy" id="908946"/>
    <lineage>
        <taxon>Bacteria</taxon>
        <taxon>Pseudomonadati</taxon>
        <taxon>Pseudomonadota</taxon>
        <taxon>Alphaproteobacteria</taxon>
        <taxon>Hyphomicrobiales</taxon>
        <taxon>Rhizobiaceae</taxon>
        <taxon>Rhizobium/Agrobacterium group</taxon>
        <taxon>Rhizobium</taxon>
    </lineage>
</organism>
<reference evidence="2 3" key="1">
    <citation type="submission" date="2017-08" db="EMBL/GenBank/DDBJ databases">
        <authorList>
            <person name="de Groot N.N."/>
        </authorList>
    </citation>
    <scope>NUCLEOTIDE SEQUENCE [LARGE SCALE GENOMIC DNA]</scope>
    <source>
        <strain evidence="2 3">JC85</strain>
    </source>
</reference>
<keyword evidence="1" id="KW-0732">Signal</keyword>
<feature type="chain" id="PRO_5012673613" description="DUF192 domain-containing protein" evidence="1">
    <location>
        <begin position="32"/>
        <end position="166"/>
    </location>
</feature>
<dbReference type="Gene3D" id="2.60.120.1140">
    <property type="entry name" value="Protein of unknown function DUF192"/>
    <property type="match status" value="1"/>
</dbReference>
<evidence type="ECO:0008006" key="4">
    <source>
        <dbReference type="Google" id="ProtNLM"/>
    </source>
</evidence>
<accession>A0A285U9X8</accession>
<dbReference type="EMBL" id="OBQD01000005">
    <property type="protein sequence ID" value="SOC38497.1"/>
    <property type="molecule type" value="Genomic_DNA"/>
</dbReference>
<dbReference type="PANTHER" id="PTHR37953">
    <property type="entry name" value="UPF0127 PROTEIN MJ1496"/>
    <property type="match status" value="1"/>
</dbReference>
<name>A0A285U9X8_9HYPH</name>
<evidence type="ECO:0000313" key="2">
    <source>
        <dbReference type="EMBL" id="SOC38497.1"/>
    </source>
</evidence>
<proteinExistence type="predicted"/>
<dbReference type="PANTHER" id="PTHR37953:SF1">
    <property type="entry name" value="UPF0127 PROTEIN MJ1496"/>
    <property type="match status" value="1"/>
</dbReference>
<dbReference type="InterPro" id="IPR038695">
    <property type="entry name" value="Saro_0823-like_sf"/>
</dbReference>
<dbReference type="AlphaFoldDB" id="A0A285U9X8"/>
<dbReference type="RefSeq" id="WP_097138330.1">
    <property type="nucleotide sequence ID" value="NZ_OBQD01000005.1"/>
</dbReference>
<sequence length="166" mass="17991">MAAGPFLSLSRIGSVLVALFLLLVGASVATADENFEQGPLTIVTAKGKQHAFTVELALTPRQRSQGLMDRREMAADRGMLFDFGETRQVLMWMKNTYLPLDMLFIDGKGTIRTIRENAEPLSEAIIDSRVPVAYVLELNGGTVRKLGIRTGDTVESPVIGKVGGTP</sequence>
<dbReference type="OrthoDB" id="9808290at2"/>
<dbReference type="Pfam" id="PF02643">
    <property type="entry name" value="DUF192"/>
    <property type="match status" value="1"/>
</dbReference>
<dbReference type="Proteomes" id="UP000219167">
    <property type="component" value="Unassembled WGS sequence"/>
</dbReference>
<gene>
    <name evidence="2" type="ORF">SAMN05892877_105145</name>
</gene>
<feature type="signal peptide" evidence="1">
    <location>
        <begin position="1"/>
        <end position="31"/>
    </location>
</feature>
<evidence type="ECO:0000313" key="3">
    <source>
        <dbReference type="Proteomes" id="UP000219167"/>
    </source>
</evidence>
<evidence type="ECO:0000256" key="1">
    <source>
        <dbReference type="SAM" id="SignalP"/>
    </source>
</evidence>